<feature type="domain" description="C-type lectin" evidence="2">
    <location>
        <begin position="28"/>
        <end position="137"/>
    </location>
</feature>
<dbReference type="InterPro" id="IPR016186">
    <property type="entry name" value="C-type_lectin-like/link_sf"/>
</dbReference>
<sequence>KNRILNYTDKFLHCAAFIVHNCSCYQKKNGIIYQFISTLKTWDSAREYCREYHTDMAMIESSAENAEVYSVKPALAQVWIGLYRVPWTWSDNSEYSFKNWLPLQPDNFLFNQFCVVENALHQWNDEPCALEFPFICQKGDSSLKFIANRRQQYVCVVYYTLT</sequence>
<dbReference type="PROSITE" id="PS50041">
    <property type="entry name" value="C_TYPE_LECTIN_2"/>
    <property type="match status" value="1"/>
</dbReference>
<keyword evidence="4" id="KW-1185">Reference proteome</keyword>
<organism evidence="3 4">
    <name type="scientific">Lates calcarifer</name>
    <name type="common">Barramundi</name>
    <name type="synonym">Holocentrus calcarifer</name>
    <dbReference type="NCBI Taxonomy" id="8187"/>
    <lineage>
        <taxon>Eukaryota</taxon>
        <taxon>Metazoa</taxon>
        <taxon>Chordata</taxon>
        <taxon>Craniata</taxon>
        <taxon>Vertebrata</taxon>
        <taxon>Euteleostomi</taxon>
        <taxon>Actinopterygii</taxon>
        <taxon>Neopterygii</taxon>
        <taxon>Teleostei</taxon>
        <taxon>Neoteleostei</taxon>
        <taxon>Acanthomorphata</taxon>
        <taxon>Carangaria</taxon>
        <taxon>Carangaria incertae sedis</taxon>
        <taxon>Centropomidae</taxon>
        <taxon>Lates</taxon>
    </lineage>
</organism>
<reference evidence="4" key="1">
    <citation type="submission" date="2015-09" db="EMBL/GenBank/DDBJ databases">
        <authorList>
            <person name="Sai Rama Sridatta P."/>
        </authorList>
    </citation>
    <scope>NUCLEOTIDE SEQUENCE [LARGE SCALE GENOMIC DNA]</scope>
</reference>
<evidence type="ECO:0000313" key="4">
    <source>
        <dbReference type="Proteomes" id="UP000314980"/>
    </source>
</evidence>
<dbReference type="Pfam" id="PF00059">
    <property type="entry name" value="Lectin_C"/>
    <property type="match status" value="1"/>
</dbReference>
<dbReference type="InterPro" id="IPR001304">
    <property type="entry name" value="C-type_lectin-like"/>
</dbReference>
<evidence type="ECO:0000259" key="2">
    <source>
        <dbReference type="PROSITE" id="PS50041"/>
    </source>
</evidence>
<dbReference type="SMART" id="SM00034">
    <property type="entry name" value="CLECT"/>
    <property type="match status" value="1"/>
</dbReference>
<name>A0A4W6DT08_LATCA</name>
<evidence type="ECO:0000256" key="1">
    <source>
        <dbReference type="ARBA" id="ARBA00023157"/>
    </source>
</evidence>
<dbReference type="Ensembl" id="ENSLCAT00010060145.1">
    <property type="protein sequence ID" value="ENSLCAP00010058545.1"/>
    <property type="gene ID" value="ENSLCAG00010027305.1"/>
</dbReference>
<dbReference type="PROSITE" id="PS00615">
    <property type="entry name" value="C_TYPE_LECTIN_1"/>
    <property type="match status" value="1"/>
</dbReference>
<keyword evidence="1" id="KW-1015">Disulfide bond</keyword>
<proteinExistence type="predicted"/>
<dbReference type="InterPro" id="IPR016187">
    <property type="entry name" value="CTDL_fold"/>
</dbReference>
<dbReference type="Proteomes" id="UP000314980">
    <property type="component" value="Unassembled WGS sequence"/>
</dbReference>
<reference evidence="3" key="2">
    <citation type="submission" date="2025-05" db="UniProtKB">
        <authorList>
            <consortium name="Ensembl"/>
        </authorList>
    </citation>
    <scope>IDENTIFICATION</scope>
</reference>
<evidence type="ECO:0000313" key="3">
    <source>
        <dbReference type="Ensembl" id="ENSLCAP00010028963.1"/>
    </source>
</evidence>
<dbReference type="Ensembl" id="ENSLCAT00010029601.1">
    <property type="protein sequence ID" value="ENSLCAP00010028963.1"/>
    <property type="gene ID" value="ENSLCAG00010013578.1"/>
</dbReference>
<dbReference type="SUPFAM" id="SSF56436">
    <property type="entry name" value="C-type lectin-like"/>
    <property type="match status" value="1"/>
</dbReference>
<dbReference type="PANTHER" id="PTHR45784:SF3">
    <property type="entry name" value="C-TYPE LECTIN DOMAIN FAMILY 4 MEMBER K-LIKE-RELATED"/>
    <property type="match status" value="1"/>
</dbReference>
<dbReference type="PANTHER" id="PTHR45784">
    <property type="entry name" value="C-TYPE LECTIN DOMAIN FAMILY 20 MEMBER A-RELATED"/>
    <property type="match status" value="1"/>
</dbReference>
<dbReference type="GeneTree" id="ENSGT00940000163911"/>
<accession>A0A4W6DT08</accession>
<protein>
    <recommendedName>
        <fullName evidence="2">C-type lectin domain-containing protein</fullName>
    </recommendedName>
</protein>
<dbReference type="AlphaFoldDB" id="A0A4W6DT08"/>
<dbReference type="Gene3D" id="3.10.100.10">
    <property type="entry name" value="Mannose-Binding Protein A, subunit A"/>
    <property type="match status" value="1"/>
</dbReference>
<dbReference type="InterPro" id="IPR018378">
    <property type="entry name" value="C-type_lectin_CS"/>
</dbReference>